<evidence type="ECO:0000313" key="2">
    <source>
        <dbReference type="EMBL" id="WNH09620.1"/>
    </source>
</evidence>
<dbReference type="Proteomes" id="UP001302806">
    <property type="component" value="Chromosome"/>
</dbReference>
<gene>
    <name evidence="2" type="ORF">RHP51_02520</name>
</gene>
<evidence type="ECO:0000313" key="3">
    <source>
        <dbReference type="Proteomes" id="UP001302806"/>
    </source>
</evidence>
<reference evidence="2 3" key="1">
    <citation type="submission" date="2023-09" db="EMBL/GenBank/DDBJ databases">
        <title>Thalassobella suaedae gen. nov., sp. nov., a marine bacterium of the family Flavobacteriaceae isolated from a halophyte Suaeda japonica.</title>
        <authorList>
            <person name="Lee S.Y."/>
            <person name="Hwang C.Y."/>
        </authorList>
    </citation>
    <scope>NUCLEOTIDE SEQUENCE [LARGE SCALE GENOMIC DNA]</scope>
    <source>
        <strain evidence="2 3">HL-DH14</strain>
    </source>
</reference>
<dbReference type="RefSeq" id="WP_415866045.1">
    <property type="nucleotide sequence ID" value="NZ_CP134537.1"/>
</dbReference>
<dbReference type="EC" id="2.1.-.-" evidence="2"/>
<protein>
    <submittedName>
        <fullName evidence="2">Class I SAM-dependent methyltransferase</fullName>
        <ecNumber evidence="2">2.1.-.-</ecNumber>
    </submittedName>
</protein>
<dbReference type="Pfam" id="PF08241">
    <property type="entry name" value="Methyltransf_11"/>
    <property type="match status" value="1"/>
</dbReference>
<dbReference type="InterPro" id="IPR013216">
    <property type="entry name" value="Methyltransf_11"/>
</dbReference>
<feature type="domain" description="Methyltransferase type 11" evidence="1">
    <location>
        <begin position="86"/>
        <end position="180"/>
    </location>
</feature>
<dbReference type="PANTHER" id="PTHR43861:SF6">
    <property type="entry name" value="METHYLTRANSFERASE TYPE 11"/>
    <property type="match status" value="1"/>
</dbReference>
<dbReference type="GO" id="GO:0008168">
    <property type="term" value="F:methyltransferase activity"/>
    <property type="evidence" value="ECO:0007669"/>
    <property type="project" value="UniProtKB-KW"/>
</dbReference>
<dbReference type="Gene3D" id="3.40.50.150">
    <property type="entry name" value="Vaccinia Virus protein VP39"/>
    <property type="match status" value="1"/>
</dbReference>
<keyword evidence="2" id="KW-0489">Methyltransferase</keyword>
<dbReference type="SUPFAM" id="SSF53335">
    <property type="entry name" value="S-adenosyl-L-methionine-dependent methyltransferases"/>
    <property type="match status" value="1"/>
</dbReference>
<dbReference type="EMBL" id="CP134537">
    <property type="protein sequence ID" value="WNH09620.1"/>
    <property type="molecule type" value="Genomic_DNA"/>
</dbReference>
<dbReference type="PANTHER" id="PTHR43861">
    <property type="entry name" value="TRANS-ACONITATE 2-METHYLTRANSFERASE-RELATED"/>
    <property type="match status" value="1"/>
</dbReference>
<dbReference type="GO" id="GO:0032259">
    <property type="term" value="P:methylation"/>
    <property type="evidence" value="ECO:0007669"/>
    <property type="project" value="UniProtKB-KW"/>
</dbReference>
<organism evidence="2 3">
    <name type="scientific">Thalassobellus suaedae</name>
    <dbReference type="NCBI Taxonomy" id="3074124"/>
    <lineage>
        <taxon>Bacteria</taxon>
        <taxon>Pseudomonadati</taxon>
        <taxon>Bacteroidota</taxon>
        <taxon>Flavobacteriia</taxon>
        <taxon>Flavobacteriales</taxon>
        <taxon>Flavobacteriaceae</taxon>
        <taxon>Thalassobellus</taxon>
    </lineage>
</organism>
<proteinExistence type="predicted"/>
<sequence length="202" mass="23745">MKRINRILKYYNPKHIRSLFNRITQFEKKVELLIENPDFNWLNKNKVERMDALIEDDTYTNKTRRDFHLDRYKFASKYIKDKMVADIACGTGYGTRCLLEAGKATKCIGIDIDKDAVSYAQRNHNVKGSQFICSSAENVPLDNESVDVIVSFETLEHVHDENLFINEFFRLLKKDGILIISTPNMYFVNSTLSYQRVRFRRV</sequence>
<name>A0ABY9XV07_9FLAO</name>
<dbReference type="InterPro" id="IPR029063">
    <property type="entry name" value="SAM-dependent_MTases_sf"/>
</dbReference>
<evidence type="ECO:0000259" key="1">
    <source>
        <dbReference type="Pfam" id="PF08241"/>
    </source>
</evidence>
<accession>A0ABY9XV07</accession>
<keyword evidence="2" id="KW-0808">Transferase</keyword>
<dbReference type="CDD" id="cd02440">
    <property type="entry name" value="AdoMet_MTases"/>
    <property type="match status" value="1"/>
</dbReference>